<organism evidence="1 2">
    <name type="scientific">Candidatus Nitrospira nitrificans</name>
    <dbReference type="NCBI Taxonomy" id="1742973"/>
    <lineage>
        <taxon>Bacteria</taxon>
        <taxon>Pseudomonadati</taxon>
        <taxon>Nitrospirota</taxon>
        <taxon>Nitrospiria</taxon>
        <taxon>Nitrospirales</taxon>
        <taxon>Nitrospiraceae</taxon>
        <taxon>Nitrospira</taxon>
    </lineage>
</organism>
<evidence type="ECO:0000313" key="1">
    <source>
        <dbReference type="EMBL" id="CUS36178.1"/>
    </source>
</evidence>
<reference evidence="2" key="1">
    <citation type="submission" date="2015-10" db="EMBL/GenBank/DDBJ databases">
        <authorList>
            <person name="Luecker S."/>
            <person name="Luecker S."/>
        </authorList>
    </citation>
    <scope>NUCLEOTIDE SEQUENCE [LARGE SCALE GENOMIC DNA]</scope>
</reference>
<dbReference type="RefSeq" id="WP_090897636.1">
    <property type="nucleotide sequence ID" value="NZ_CZPZ01000014.1"/>
</dbReference>
<sequence>MEGIRLAAAEHGADAVLIVNGIADVDRYNNYSAFLYLTIVGMWLVPGTHADSLFVLDGAMWDVKNQYLYLSVESEGVASKMGPTMVLQNKKGTTEAKKLAVQSFGLELSKRLKAIAALK</sequence>
<accession>A0A0S4LM55</accession>
<keyword evidence="2" id="KW-1185">Reference proteome</keyword>
<dbReference type="Proteomes" id="UP000198736">
    <property type="component" value="Unassembled WGS sequence"/>
</dbReference>
<name>A0A0S4LM55_9BACT</name>
<dbReference type="AlphaFoldDB" id="A0A0S4LM55"/>
<dbReference type="EMBL" id="CZPZ01000014">
    <property type="protein sequence ID" value="CUS36178.1"/>
    <property type="molecule type" value="Genomic_DNA"/>
</dbReference>
<proteinExistence type="predicted"/>
<gene>
    <name evidence="1" type="ORF">COMA2_210002</name>
</gene>
<protein>
    <submittedName>
        <fullName evidence="1">Uncharacterized protein</fullName>
    </submittedName>
</protein>
<dbReference type="STRING" id="1742973.COMA2_210002"/>
<evidence type="ECO:0000313" key="2">
    <source>
        <dbReference type="Proteomes" id="UP000198736"/>
    </source>
</evidence>
<dbReference type="OrthoDB" id="9777656at2"/>